<dbReference type="CDD" id="cd03316">
    <property type="entry name" value="MR_like"/>
    <property type="match status" value="1"/>
</dbReference>
<comment type="cofactor">
    <cofactor evidence="1">
        <name>Mg(2+)</name>
        <dbReference type="ChEBI" id="CHEBI:18420"/>
    </cofactor>
</comment>
<dbReference type="InterPro" id="IPR046945">
    <property type="entry name" value="RHMD-like"/>
</dbReference>
<dbReference type="Gene3D" id="3.30.390.10">
    <property type="entry name" value="Enolase-like, N-terminal domain"/>
    <property type="match status" value="1"/>
</dbReference>
<dbReference type="Pfam" id="PF02746">
    <property type="entry name" value="MR_MLE_N"/>
    <property type="match status" value="1"/>
</dbReference>
<dbReference type="EMBL" id="CP074694">
    <property type="protein sequence ID" value="QVL32113.1"/>
    <property type="molecule type" value="Genomic_DNA"/>
</dbReference>
<sequence>MKIHSVKVSEKRVDSSAGRISLNSGSNAPSSTNYLIVRIDTDSGISGFGVTSFGPSGLTAGKAILEELIPLVVGEDPLATEKLWAKARGYGSSLGWSGILPRVYAAIDLALWDIKGKSFREPLHRYFGSARASAPYFLGDIAPLGIDTATVLSTWKKYAANQPLGLLVKIGTDDIQKDADRVHDIRNGIGDEAWLGITAEGRYDLGTAMAFARFFDEEIGIDWFESPIATSDVAGYERLSLHFEAPLCVGPGIDSVEEFRDWLARGTVRILRPDPIRLGGLTPLLRVIAMADAYHVPCVIKGLPDLAIHLACGIANMNLLDWSEPFQTLKIEKGQILAPEKPGIGWEF</sequence>
<dbReference type="InterPro" id="IPR036849">
    <property type="entry name" value="Enolase-like_C_sf"/>
</dbReference>
<organism evidence="5 6">
    <name type="scientific">Telmatocola sphagniphila</name>
    <dbReference type="NCBI Taxonomy" id="1123043"/>
    <lineage>
        <taxon>Bacteria</taxon>
        <taxon>Pseudomonadati</taxon>
        <taxon>Planctomycetota</taxon>
        <taxon>Planctomycetia</taxon>
        <taxon>Gemmatales</taxon>
        <taxon>Gemmataceae</taxon>
    </lineage>
</organism>
<dbReference type="InterPro" id="IPR013342">
    <property type="entry name" value="Mandelate_racemase_C"/>
</dbReference>
<evidence type="ECO:0000256" key="1">
    <source>
        <dbReference type="ARBA" id="ARBA00001946"/>
    </source>
</evidence>
<dbReference type="SUPFAM" id="SSF51604">
    <property type="entry name" value="Enolase C-terminal domain-like"/>
    <property type="match status" value="1"/>
</dbReference>
<dbReference type="SUPFAM" id="SSF54826">
    <property type="entry name" value="Enolase N-terminal domain-like"/>
    <property type="match status" value="1"/>
</dbReference>
<dbReference type="Gene3D" id="3.20.20.120">
    <property type="entry name" value="Enolase-like C-terminal domain"/>
    <property type="match status" value="1"/>
</dbReference>
<dbReference type="InterPro" id="IPR029017">
    <property type="entry name" value="Enolase-like_N"/>
</dbReference>
<gene>
    <name evidence="5" type="ORF">KIH39_25300</name>
</gene>
<dbReference type="PANTHER" id="PTHR13794:SF58">
    <property type="entry name" value="MITOCHONDRIAL ENOLASE SUPERFAMILY MEMBER 1"/>
    <property type="match status" value="1"/>
</dbReference>
<accession>A0A8E6B545</accession>
<evidence type="ECO:0000313" key="5">
    <source>
        <dbReference type="EMBL" id="QVL32113.1"/>
    </source>
</evidence>
<dbReference type="InterPro" id="IPR029065">
    <property type="entry name" value="Enolase_C-like"/>
</dbReference>
<protein>
    <submittedName>
        <fullName evidence="5">Mandelate racemase/muconate lactonizing enzyme family protein</fullName>
    </submittedName>
</protein>
<evidence type="ECO:0000256" key="3">
    <source>
        <dbReference type="ARBA" id="ARBA00022842"/>
    </source>
</evidence>
<dbReference type="Pfam" id="PF13378">
    <property type="entry name" value="MR_MLE_C"/>
    <property type="match status" value="1"/>
</dbReference>
<dbReference type="SMART" id="SM00922">
    <property type="entry name" value="MR_MLE"/>
    <property type="match status" value="1"/>
</dbReference>
<keyword evidence="2" id="KW-0479">Metal-binding</keyword>
<dbReference type="InterPro" id="IPR013341">
    <property type="entry name" value="Mandelate_racemase_N_dom"/>
</dbReference>
<dbReference type="AlphaFoldDB" id="A0A8E6B545"/>
<dbReference type="RefSeq" id="WP_213496760.1">
    <property type="nucleotide sequence ID" value="NZ_CP074694.1"/>
</dbReference>
<keyword evidence="6" id="KW-1185">Reference proteome</keyword>
<feature type="domain" description="Mandelate racemase/muconate lactonizing enzyme C-terminal" evidence="4">
    <location>
        <begin position="148"/>
        <end position="246"/>
    </location>
</feature>
<reference evidence="5" key="1">
    <citation type="submission" date="2021-05" db="EMBL/GenBank/DDBJ databases">
        <title>Complete genome sequence of the cellulolytic planctomycete Telmatocola sphagniphila SP2T and characterization of the first cellulase from planctomycetes.</title>
        <authorList>
            <person name="Rakitin A.L."/>
            <person name="Beletsky A.V."/>
            <person name="Naumoff D.G."/>
            <person name="Kulichevskaya I.S."/>
            <person name="Mardanov A.V."/>
            <person name="Ravin N.V."/>
            <person name="Dedysh S.N."/>
        </authorList>
    </citation>
    <scope>NUCLEOTIDE SEQUENCE</scope>
    <source>
        <strain evidence="5">SP2T</strain>
    </source>
</reference>
<dbReference type="GO" id="GO:0016052">
    <property type="term" value="P:carbohydrate catabolic process"/>
    <property type="evidence" value="ECO:0007669"/>
    <property type="project" value="TreeGrafter"/>
</dbReference>
<dbReference type="GO" id="GO:0000287">
    <property type="term" value="F:magnesium ion binding"/>
    <property type="evidence" value="ECO:0007669"/>
    <property type="project" value="TreeGrafter"/>
</dbReference>
<dbReference type="KEGG" id="tsph:KIH39_25300"/>
<dbReference type="PANTHER" id="PTHR13794">
    <property type="entry name" value="ENOLASE SUPERFAMILY, MANDELATE RACEMASE"/>
    <property type="match status" value="1"/>
</dbReference>
<name>A0A8E6B545_9BACT</name>
<dbReference type="Proteomes" id="UP000676194">
    <property type="component" value="Chromosome"/>
</dbReference>
<dbReference type="GO" id="GO:0016836">
    <property type="term" value="F:hydro-lyase activity"/>
    <property type="evidence" value="ECO:0007669"/>
    <property type="project" value="TreeGrafter"/>
</dbReference>
<evidence type="ECO:0000259" key="4">
    <source>
        <dbReference type="SMART" id="SM00922"/>
    </source>
</evidence>
<evidence type="ECO:0000256" key="2">
    <source>
        <dbReference type="ARBA" id="ARBA00022723"/>
    </source>
</evidence>
<proteinExistence type="predicted"/>
<evidence type="ECO:0000313" key="6">
    <source>
        <dbReference type="Proteomes" id="UP000676194"/>
    </source>
</evidence>
<keyword evidence="3" id="KW-0460">Magnesium</keyword>